<organism evidence="2 3">
    <name type="scientific">Mycena alexandri</name>
    <dbReference type="NCBI Taxonomy" id="1745969"/>
    <lineage>
        <taxon>Eukaryota</taxon>
        <taxon>Fungi</taxon>
        <taxon>Dikarya</taxon>
        <taxon>Basidiomycota</taxon>
        <taxon>Agaricomycotina</taxon>
        <taxon>Agaricomycetes</taxon>
        <taxon>Agaricomycetidae</taxon>
        <taxon>Agaricales</taxon>
        <taxon>Marasmiineae</taxon>
        <taxon>Mycenaceae</taxon>
        <taxon>Mycena</taxon>
    </lineage>
</organism>
<keyword evidence="1" id="KW-0175">Coiled coil</keyword>
<comment type="caution">
    <text evidence="2">The sequence shown here is derived from an EMBL/GenBank/DDBJ whole genome shotgun (WGS) entry which is preliminary data.</text>
</comment>
<dbReference type="EMBL" id="JARJCM010000131">
    <property type="protein sequence ID" value="KAJ7026957.1"/>
    <property type="molecule type" value="Genomic_DNA"/>
</dbReference>
<evidence type="ECO:0008006" key="4">
    <source>
        <dbReference type="Google" id="ProtNLM"/>
    </source>
</evidence>
<sequence>MAELPLELFRAIAKEAEKDPSIFALRLVSKTANSVVTPFAFRVVVVRDSVRSAAAVSFLQSCEESVAPLVREVIFHGDPVGHTPGDWRDETSEEDGRNALKTAFSGLAKFPNLQNLRLTFHDTYQESSGPDFPPEDSSHFLLLQNEILAALAANPVPSGLVSLTLDNLIAVPNDIYYQDNFHRLFRPLKDLAISVISDESEGWYFQDPIVEFWNHNVAHIVRNATSVTSLTIKSSQPVGAYPALSFENTFLPHLASLTLHGFVLEPGIPDSDVATFIIRHKATLAHLELRDCSIDGGEDLVFQRPWHAVLRLFQVELGCLREFVFGGPDLDGNADAVGRDPQFEYTRLDLGWGYMTCEEEEVEGKEQDLSALERLLAVVRSRN</sequence>
<evidence type="ECO:0000313" key="3">
    <source>
        <dbReference type="Proteomes" id="UP001218188"/>
    </source>
</evidence>
<dbReference type="PANTHER" id="PTHR42057">
    <property type="entry name" value="F-BOX DOMAIN PROTEIN (AFU_ORTHOLOGUE AFUA_4G00200)"/>
    <property type="match status" value="1"/>
</dbReference>
<name>A0AAD6SGX2_9AGAR</name>
<protein>
    <recommendedName>
        <fullName evidence="4">F-box domain-containing protein</fullName>
    </recommendedName>
</protein>
<keyword evidence="3" id="KW-1185">Reference proteome</keyword>
<reference evidence="2" key="1">
    <citation type="submission" date="2023-03" db="EMBL/GenBank/DDBJ databases">
        <title>Massive genome expansion in bonnet fungi (Mycena s.s.) driven by repeated elements and novel gene families across ecological guilds.</title>
        <authorList>
            <consortium name="Lawrence Berkeley National Laboratory"/>
            <person name="Harder C.B."/>
            <person name="Miyauchi S."/>
            <person name="Viragh M."/>
            <person name="Kuo A."/>
            <person name="Thoen E."/>
            <person name="Andreopoulos B."/>
            <person name="Lu D."/>
            <person name="Skrede I."/>
            <person name="Drula E."/>
            <person name="Henrissat B."/>
            <person name="Morin E."/>
            <person name="Kohler A."/>
            <person name="Barry K."/>
            <person name="LaButti K."/>
            <person name="Morin E."/>
            <person name="Salamov A."/>
            <person name="Lipzen A."/>
            <person name="Mereny Z."/>
            <person name="Hegedus B."/>
            <person name="Baldrian P."/>
            <person name="Stursova M."/>
            <person name="Weitz H."/>
            <person name="Taylor A."/>
            <person name="Grigoriev I.V."/>
            <person name="Nagy L.G."/>
            <person name="Martin F."/>
            <person name="Kauserud H."/>
        </authorList>
    </citation>
    <scope>NUCLEOTIDE SEQUENCE</scope>
    <source>
        <strain evidence="2">CBHHK200</strain>
    </source>
</reference>
<accession>A0AAD6SGX2</accession>
<dbReference type="AlphaFoldDB" id="A0AAD6SGX2"/>
<gene>
    <name evidence="2" type="ORF">C8F04DRAFT_100617</name>
</gene>
<proteinExistence type="predicted"/>
<evidence type="ECO:0000313" key="2">
    <source>
        <dbReference type="EMBL" id="KAJ7026957.1"/>
    </source>
</evidence>
<dbReference type="PANTHER" id="PTHR42057:SF2">
    <property type="entry name" value="F-BOX DOMAIN PROTEIN (AFU_ORTHOLOGUE AFUA_4G00200)-RELATED"/>
    <property type="match status" value="1"/>
</dbReference>
<dbReference type="Proteomes" id="UP001218188">
    <property type="component" value="Unassembled WGS sequence"/>
</dbReference>
<feature type="coiled-coil region" evidence="1">
    <location>
        <begin position="355"/>
        <end position="382"/>
    </location>
</feature>
<evidence type="ECO:0000256" key="1">
    <source>
        <dbReference type="SAM" id="Coils"/>
    </source>
</evidence>